<evidence type="ECO:0000256" key="4">
    <source>
        <dbReference type="SAM" id="MobiDB-lite"/>
    </source>
</evidence>
<dbReference type="RefSeq" id="WP_083919692.1">
    <property type="nucleotide sequence ID" value="NZ_ANBG01000030.1"/>
</dbReference>
<organism evidence="5 6">
    <name type="scientific">Nocardiopsis gilva YIM 90087</name>
    <dbReference type="NCBI Taxonomy" id="1235441"/>
    <lineage>
        <taxon>Bacteria</taxon>
        <taxon>Bacillati</taxon>
        <taxon>Actinomycetota</taxon>
        <taxon>Actinomycetes</taxon>
        <taxon>Streptosporangiales</taxon>
        <taxon>Nocardiopsidaceae</taxon>
        <taxon>Nocardiopsis</taxon>
    </lineage>
</organism>
<dbReference type="InterPro" id="IPR050103">
    <property type="entry name" value="Class-III_PLP-dep_AT"/>
</dbReference>
<dbReference type="EMBL" id="CP022753">
    <property type="protein sequence ID" value="ASU83455.1"/>
    <property type="molecule type" value="Genomic_DNA"/>
</dbReference>
<evidence type="ECO:0000313" key="6">
    <source>
        <dbReference type="Proteomes" id="UP000215005"/>
    </source>
</evidence>
<dbReference type="GO" id="GO:0030170">
    <property type="term" value="F:pyridoxal phosphate binding"/>
    <property type="evidence" value="ECO:0007669"/>
    <property type="project" value="InterPro"/>
</dbReference>
<comment type="similarity">
    <text evidence="3">Belongs to the class-III pyridoxal-phosphate-dependent aminotransferase family.</text>
</comment>
<dbReference type="Gene3D" id="3.90.1150.10">
    <property type="entry name" value="Aspartate Aminotransferase, domain 1"/>
    <property type="match status" value="1"/>
</dbReference>
<feature type="compositionally biased region" description="Low complexity" evidence="4">
    <location>
        <begin position="1"/>
        <end position="17"/>
    </location>
</feature>
<proteinExistence type="inferred from homology"/>
<protein>
    <submittedName>
        <fullName evidence="5">Uncharacterized protein</fullName>
    </submittedName>
</protein>
<evidence type="ECO:0000256" key="3">
    <source>
        <dbReference type="RuleBase" id="RU003560"/>
    </source>
</evidence>
<evidence type="ECO:0000256" key="2">
    <source>
        <dbReference type="ARBA" id="ARBA00022898"/>
    </source>
</evidence>
<comment type="cofactor">
    <cofactor evidence="1">
        <name>pyridoxal 5'-phosphate</name>
        <dbReference type="ChEBI" id="CHEBI:597326"/>
    </cofactor>
</comment>
<reference evidence="5 6" key="1">
    <citation type="submission" date="2017-08" db="EMBL/GenBank/DDBJ databases">
        <title>The complete genome sequence of Nocardiopsis gilva YIM 90087.</title>
        <authorList>
            <person name="Yin M."/>
            <person name="Tang S."/>
        </authorList>
    </citation>
    <scope>NUCLEOTIDE SEQUENCE [LARGE SCALE GENOMIC DNA]</scope>
    <source>
        <strain evidence="5 6">YIM 90087</strain>
    </source>
</reference>
<dbReference type="InterPro" id="IPR005814">
    <property type="entry name" value="Aminotrans_3"/>
</dbReference>
<dbReference type="InterPro" id="IPR015421">
    <property type="entry name" value="PyrdxlP-dep_Trfase_major"/>
</dbReference>
<dbReference type="KEGG" id="ngv:CDO52_12265"/>
<sequence length="400" mass="42015">MSAERLPLPSRRNLRNSGRTSAARKGRGPALAGAAGARLLDATAVDDTAIFGYGWGKEITEHLSADLLLPQLPEGWTYAGACKLASTLAAFMGCETGLLAESGISARRAALAMASHGAQARRLLPGSILHLHGFDGADAKLRVATIQGDIFSTSTISTSCGPTHWTDAVEEMIHRSACKVSAISLRPPISRALPLEFLEDVRNICDDLSLAWAWDESQIGLGRTGRVYCLHHAQNARVRPDLLVIGDSLAAGYAPIGAIIARHSPYGRTSSYIPQPPSPMASSIAAYTVYSLINHGTLAAIDAWGAGLADRLRDGLSGTSHVVRQLGLGVAIELHGSGKQASDAPAAAVAYRAANARLRLGATSDLSSVVLTPPFNCRSDEYALLAALTVQAIRAGSQQE</sequence>
<evidence type="ECO:0000256" key="1">
    <source>
        <dbReference type="ARBA" id="ARBA00001933"/>
    </source>
</evidence>
<feature type="region of interest" description="Disordered" evidence="4">
    <location>
        <begin position="1"/>
        <end position="29"/>
    </location>
</feature>
<dbReference type="Pfam" id="PF00202">
    <property type="entry name" value="Aminotran_3"/>
    <property type="match status" value="1"/>
</dbReference>
<dbReference type="GO" id="GO:0042802">
    <property type="term" value="F:identical protein binding"/>
    <property type="evidence" value="ECO:0007669"/>
    <property type="project" value="TreeGrafter"/>
</dbReference>
<dbReference type="AlphaFoldDB" id="A0A223S5S2"/>
<accession>A0A223S5S2</accession>
<evidence type="ECO:0000313" key="5">
    <source>
        <dbReference type="EMBL" id="ASU83455.1"/>
    </source>
</evidence>
<keyword evidence="2 3" id="KW-0663">Pyridoxal phosphate</keyword>
<dbReference type="Proteomes" id="UP000215005">
    <property type="component" value="Chromosome"/>
</dbReference>
<dbReference type="InterPro" id="IPR015422">
    <property type="entry name" value="PyrdxlP-dep_Trfase_small"/>
</dbReference>
<dbReference type="InterPro" id="IPR015424">
    <property type="entry name" value="PyrdxlP-dep_Trfase"/>
</dbReference>
<keyword evidence="6" id="KW-1185">Reference proteome</keyword>
<dbReference type="GO" id="GO:0008483">
    <property type="term" value="F:transaminase activity"/>
    <property type="evidence" value="ECO:0007669"/>
    <property type="project" value="InterPro"/>
</dbReference>
<gene>
    <name evidence="5" type="ORF">CDO52_12265</name>
</gene>
<name>A0A223S5S2_9ACTN</name>
<dbReference type="Gene3D" id="3.40.640.10">
    <property type="entry name" value="Type I PLP-dependent aspartate aminotransferase-like (Major domain)"/>
    <property type="match status" value="1"/>
</dbReference>
<dbReference type="PANTHER" id="PTHR11986">
    <property type="entry name" value="AMINOTRANSFERASE CLASS III"/>
    <property type="match status" value="1"/>
</dbReference>
<dbReference type="SUPFAM" id="SSF53383">
    <property type="entry name" value="PLP-dependent transferases"/>
    <property type="match status" value="1"/>
</dbReference>